<evidence type="ECO:0000313" key="2">
    <source>
        <dbReference type="EMBL" id="QKJ85807.1"/>
    </source>
</evidence>
<keyword evidence="1" id="KW-0812">Transmembrane</keyword>
<evidence type="ECO:0000256" key="1">
    <source>
        <dbReference type="SAM" id="Phobius"/>
    </source>
</evidence>
<keyword evidence="3" id="KW-1185">Reference proteome</keyword>
<keyword evidence="1" id="KW-0472">Membrane</keyword>
<dbReference type="KEGG" id="pmak:PMPD1_0835"/>
<reference evidence="2 3" key="1">
    <citation type="submission" date="2020-06" db="EMBL/GenBank/DDBJ databases">
        <title>Genome sequence of Paramixta manurensis strain PD-1.</title>
        <authorList>
            <person name="Lee C.W."/>
            <person name="Kim J."/>
        </authorList>
    </citation>
    <scope>NUCLEOTIDE SEQUENCE [LARGE SCALE GENOMIC DNA]</scope>
    <source>
        <strain evidence="2 3">PD-1</strain>
    </source>
</reference>
<protein>
    <recommendedName>
        <fullName evidence="4">DUF3592 domain-containing protein</fullName>
    </recommendedName>
</protein>
<evidence type="ECO:0008006" key="4">
    <source>
        <dbReference type="Google" id="ProtNLM"/>
    </source>
</evidence>
<accession>A0A6M8UBJ8</accession>
<organism evidence="2 3">
    <name type="scientific">Paramixta manurensis</name>
    <dbReference type="NCBI Taxonomy" id="2740817"/>
    <lineage>
        <taxon>Bacteria</taxon>
        <taxon>Pseudomonadati</taxon>
        <taxon>Pseudomonadota</taxon>
        <taxon>Gammaproteobacteria</taxon>
        <taxon>Enterobacterales</taxon>
        <taxon>Erwiniaceae</taxon>
        <taxon>Paramixta</taxon>
    </lineage>
</organism>
<evidence type="ECO:0000313" key="3">
    <source>
        <dbReference type="Proteomes" id="UP000505325"/>
    </source>
</evidence>
<gene>
    <name evidence="2" type="ORF">PMPD1_0835</name>
</gene>
<dbReference type="AlphaFoldDB" id="A0A6M8UBJ8"/>
<dbReference type="EMBL" id="CP054212">
    <property type="protein sequence ID" value="QKJ85807.1"/>
    <property type="molecule type" value="Genomic_DNA"/>
</dbReference>
<keyword evidence="1" id="KW-1133">Transmembrane helix</keyword>
<name>A0A6M8UBJ8_9GAMM</name>
<feature type="transmembrane region" description="Helical" evidence="1">
    <location>
        <begin position="12"/>
        <end position="34"/>
    </location>
</feature>
<dbReference type="Proteomes" id="UP000505325">
    <property type="component" value="Chromosome"/>
</dbReference>
<proteinExistence type="predicted"/>
<sequence>MKVSMKIADIAMYTVFVIAAVLIVFCCVAIINSIRDTKKNNFIRENGIISDAIIVKVHQEDVQNIEGWLQLIVTVKYKDIQNKEIQAIKDIGVKNILSNQFQVGSHLQIKYVPERSGDIIVLHEGAKN</sequence>